<dbReference type="Proteomes" id="UP001597441">
    <property type="component" value="Unassembled WGS sequence"/>
</dbReference>
<feature type="chain" id="PRO_5046794232" evidence="1">
    <location>
        <begin position="29"/>
        <end position="338"/>
    </location>
</feature>
<proteinExistence type="predicted"/>
<dbReference type="EMBL" id="JBHULK010000001">
    <property type="protein sequence ID" value="MFD2533930.1"/>
    <property type="molecule type" value="Genomic_DNA"/>
</dbReference>
<organism evidence="2 3">
    <name type="scientific">Gelatiniphilus marinus</name>
    <dbReference type="NCBI Taxonomy" id="1759464"/>
    <lineage>
        <taxon>Bacteria</taxon>
        <taxon>Pseudomonadati</taxon>
        <taxon>Bacteroidota</taxon>
        <taxon>Flavobacteriia</taxon>
        <taxon>Flavobacteriales</taxon>
        <taxon>Flavobacteriaceae</taxon>
        <taxon>Gelatiniphilus</taxon>
    </lineage>
</organism>
<reference evidence="3" key="1">
    <citation type="journal article" date="2019" name="Int. J. Syst. Evol. Microbiol.">
        <title>The Global Catalogue of Microorganisms (GCM) 10K type strain sequencing project: providing services to taxonomists for standard genome sequencing and annotation.</title>
        <authorList>
            <consortium name="The Broad Institute Genomics Platform"/>
            <consortium name="The Broad Institute Genome Sequencing Center for Infectious Disease"/>
            <person name="Wu L."/>
            <person name="Ma J."/>
        </authorList>
    </citation>
    <scope>NUCLEOTIDE SEQUENCE [LARGE SCALE GENOMIC DNA]</scope>
    <source>
        <strain evidence="3">KCTC 42903</strain>
    </source>
</reference>
<gene>
    <name evidence="2" type="ORF">ACFSQS_02350</name>
</gene>
<evidence type="ECO:0000256" key="1">
    <source>
        <dbReference type="SAM" id="SignalP"/>
    </source>
</evidence>
<comment type="caution">
    <text evidence="2">The sequence shown here is derived from an EMBL/GenBank/DDBJ whole genome shotgun (WGS) entry which is preliminary data.</text>
</comment>
<keyword evidence="3" id="KW-1185">Reference proteome</keyword>
<dbReference type="RefSeq" id="WP_388013487.1">
    <property type="nucleotide sequence ID" value="NZ_JBHUDT010000001.1"/>
</dbReference>
<accession>A0ABW5JP67</accession>
<evidence type="ECO:0000313" key="2">
    <source>
        <dbReference type="EMBL" id="MFD2533930.1"/>
    </source>
</evidence>
<protein>
    <submittedName>
        <fullName evidence="2">Uncharacterized protein</fullName>
    </submittedName>
</protein>
<name>A0ABW5JP67_9FLAO</name>
<sequence length="338" mass="39978">MKNSSVFFIKRLGIMLFVLTQLVVTVQAQNSKTNVYVWDFKTNQETIKKFAEKFTDDFETELIKLDQYSVLQRRNYNLVLVHRNMENEISNIKNLPAETLNKLTTIKAKMVVFGELIEDSDSGVYEVTVFFQNLNNGEIPKKESIIIEKALIKSNSHRKQYMKNLIHKLHAKEMLEAKNKQFGFISKKMDTYFVRVKDVKTAFDDIISIALEQEEFFKELENTIDNYNEIFIDLNDNKEQYLLDFESVFGKAHGRDLESVYHGILEDIHKKHILKLNMVRKKIWDYRKNQKNKKERERIKKEIIRNSENSTIGLNTAIDKVEDDKDKLFSKIKEDLRE</sequence>
<evidence type="ECO:0000313" key="3">
    <source>
        <dbReference type="Proteomes" id="UP001597441"/>
    </source>
</evidence>
<keyword evidence="1" id="KW-0732">Signal</keyword>
<feature type="signal peptide" evidence="1">
    <location>
        <begin position="1"/>
        <end position="28"/>
    </location>
</feature>